<organism evidence="4 5">
    <name type="scientific">Hordeum vulgare subsp. vulgare</name>
    <name type="common">Domesticated barley</name>
    <dbReference type="NCBI Taxonomy" id="112509"/>
    <lineage>
        <taxon>Eukaryota</taxon>
        <taxon>Viridiplantae</taxon>
        <taxon>Streptophyta</taxon>
        <taxon>Embryophyta</taxon>
        <taxon>Tracheophyta</taxon>
        <taxon>Spermatophyta</taxon>
        <taxon>Magnoliopsida</taxon>
        <taxon>Liliopsida</taxon>
        <taxon>Poales</taxon>
        <taxon>Poaceae</taxon>
        <taxon>BOP clade</taxon>
        <taxon>Pooideae</taxon>
        <taxon>Triticodae</taxon>
        <taxon>Triticeae</taxon>
        <taxon>Hordeinae</taxon>
        <taxon>Hordeum</taxon>
    </lineage>
</organism>
<dbReference type="SMR" id="A0A8I6YBU9"/>
<feature type="compositionally biased region" description="Pro residues" evidence="2">
    <location>
        <begin position="153"/>
        <end position="164"/>
    </location>
</feature>
<reference evidence="5" key="1">
    <citation type="journal article" date="2012" name="Nature">
        <title>A physical, genetic and functional sequence assembly of the barley genome.</title>
        <authorList>
            <consortium name="The International Barley Genome Sequencing Consortium"/>
            <person name="Mayer K.F."/>
            <person name="Waugh R."/>
            <person name="Brown J.W."/>
            <person name="Schulman A."/>
            <person name="Langridge P."/>
            <person name="Platzer M."/>
            <person name="Fincher G.B."/>
            <person name="Muehlbauer G.J."/>
            <person name="Sato K."/>
            <person name="Close T.J."/>
            <person name="Wise R.P."/>
            <person name="Stein N."/>
        </authorList>
    </citation>
    <scope>NUCLEOTIDE SEQUENCE [LARGE SCALE GENOMIC DNA]</scope>
    <source>
        <strain evidence="5">cv. Morex</strain>
    </source>
</reference>
<dbReference type="Gramene" id="HORVU.MOREX.r2.7HG0545130.1">
    <property type="protein sequence ID" value="HORVU.MOREX.r2.7HG0545130.1"/>
    <property type="gene ID" value="HORVU.MOREX.r2.7HG0545130"/>
</dbReference>
<accession>A0A8I6YBU9</accession>
<comment type="function">
    <text evidence="1">Transcription factor that specifically binds AT-rich DNA sequences related to the nuclear matrix attachment regions (MARs).</text>
</comment>
<feature type="region of interest" description="Disordered" evidence="2">
    <location>
        <begin position="153"/>
        <end position="190"/>
    </location>
</feature>
<dbReference type="PROSITE" id="PS51742">
    <property type="entry name" value="PPC"/>
    <property type="match status" value="1"/>
</dbReference>
<keyword evidence="1" id="KW-0805">Transcription regulation</keyword>
<reference evidence="4" key="3">
    <citation type="submission" date="2022-01" db="UniProtKB">
        <authorList>
            <consortium name="EnsemblPlants"/>
        </authorList>
    </citation>
    <scope>IDENTIFICATION</scope>
    <source>
        <strain evidence="4">subsp. vulgare</strain>
    </source>
</reference>
<feature type="region of interest" description="Disordered" evidence="2">
    <location>
        <begin position="325"/>
        <end position="369"/>
    </location>
</feature>
<comment type="subcellular location">
    <subcellularLocation>
        <location evidence="1">Nucleus</location>
    </subcellularLocation>
</comment>
<comment type="domain">
    <text evidence="1">The PPC domain mediates interactions between AHL proteins.</text>
</comment>
<keyword evidence="1" id="KW-0238">DNA-binding</keyword>
<feature type="region of interest" description="Disordered" evidence="2">
    <location>
        <begin position="51"/>
        <end position="74"/>
    </location>
</feature>
<dbReference type="Pfam" id="PF03479">
    <property type="entry name" value="PCC"/>
    <property type="match status" value="1"/>
</dbReference>
<feature type="compositionally biased region" description="Basic and acidic residues" evidence="2">
    <location>
        <begin position="332"/>
        <end position="341"/>
    </location>
</feature>
<feature type="domain" description="PPC" evidence="3">
    <location>
        <begin position="197"/>
        <end position="336"/>
    </location>
</feature>
<dbReference type="Gramene" id="HORVU.MOREX.r3.7HG0656850.1">
    <property type="protein sequence ID" value="HORVU.MOREX.r3.7HG0656850.1"/>
    <property type="gene ID" value="HORVU.MOREX.r3.7HG0656850"/>
</dbReference>
<keyword evidence="5" id="KW-1185">Reference proteome</keyword>
<dbReference type="Proteomes" id="UP000011116">
    <property type="component" value="Chromosome 7H"/>
</dbReference>
<reference evidence="4" key="2">
    <citation type="submission" date="2020-10" db="EMBL/GenBank/DDBJ databases">
        <authorList>
            <person name="Scholz U."/>
            <person name="Mascher M."/>
            <person name="Fiebig A."/>
        </authorList>
    </citation>
    <scope>NUCLEOTIDE SEQUENCE [LARGE SCALE GENOMIC DNA]</scope>
    <source>
        <strain evidence="4">cv. Morex</strain>
    </source>
</reference>
<evidence type="ECO:0000256" key="2">
    <source>
        <dbReference type="SAM" id="MobiDB-lite"/>
    </source>
</evidence>
<feature type="region of interest" description="Disordered" evidence="2">
    <location>
        <begin position="88"/>
        <end position="113"/>
    </location>
</feature>
<sequence>MIVNSTELSRKIEGGVFWLLVLCLRGEIEGGAMSEAAGEAAYGAGMPKSLLHPQPQPIVDDAHEGSASYSAPRSSCPMVGNGVVHVPAMSASSQPPRQKRGRPRKNTPDGTKLPAIFPAAYPIGLVASPTPALPPGFTLGLWGVGVVRPQAPPALPSPLPPPPFENSKQRAKKKRVWPPSSTTSKKQRELAVAEPGATGLVPQVITIQGGEDVAAKVMSYCGNGWAVFIMSAEGAVRNVTLKQPASSCGTVIYEGYFDIVSLSGVYVPSKSNGLSTLKGGFSISLVGHDGRLFGGGLAGPLIAASPVQVVIGRFAADEKEEIKQDVASGRVAADEKEEIKQDVASGTPGATTPTAGPNEPSSGPGSPSN</sequence>
<keyword evidence="1" id="KW-0804">Transcription</keyword>
<dbReference type="Gene3D" id="3.30.1330.80">
    <property type="entry name" value="Hypothetical protein, similar to alpha- acetolactate decarboxylase, domain 2"/>
    <property type="match status" value="1"/>
</dbReference>
<feature type="compositionally biased region" description="Low complexity" evidence="2">
    <location>
        <begin position="344"/>
        <end position="369"/>
    </location>
</feature>
<dbReference type="CDD" id="cd11378">
    <property type="entry name" value="DUF296"/>
    <property type="match status" value="1"/>
</dbReference>
<dbReference type="AlphaFoldDB" id="A0A8I6YBU9"/>
<dbReference type="PANTHER" id="PTHR31500:SF48">
    <property type="entry name" value="AT-HOOK MOTIF NUCLEAR-LOCALIZED PROTEIN"/>
    <property type="match status" value="1"/>
</dbReference>
<evidence type="ECO:0000256" key="1">
    <source>
        <dbReference type="RuleBase" id="RU367031"/>
    </source>
</evidence>
<keyword evidence="1" id="KW-0539">Nucleus</keyword>
<evidence type="ECO:0000313" key="4">
    <source>
        <dbReference type="EnsemblPlants" id="HORVU.MOREX.r3.7HG0656850.1"/>
    </source>
</evidence>
<proteinExistence type="predicted"/>
<dbReference type="GO" id="GO:0005634">
    <property type="term" value="C:nucleus"/>
    <property type="evidence" value="ECO:0007669"/>
    <property type="project" value="UniProtKB-SubCell"/>
</dbReference>
<dbReference type="InterPro" id="IPR005175">
    <property type="entry name" value="PPC_dom"/>
</dbReference>
<dbReference type="SUPFAM" id="SSF117856">
    <property type="entry name" value="AF0104/ALDC/Ptd012-like"/>
    <property type="match status" value="1"/>
</dbReference>
<dbReference type="PANTHER" id="PTHR31500">
    <property type="entry name" value="AT-HOOK MOTIF NUCLEAR-LOCALIZED PROTEIN 9"/>
    <property type="match status" value="1"/>
</dbReference>
<evidence type="ECO:0000313" key="5">
    <source>
        <dbReference type="Proteomes" id="UP000011116"/>
    </source>
</evidence>
<dbReference type="GO" id="GO:0003680">
    <property type="term" value="F:minor groove of adenine-thymine-rich DNA binding"/>
    <property type="evidence" value="ECO:0007669"/>
    <property type="project" value="UniProtKB-UniRule"/>
</dbReference>
<evidence type="ECO:0000259" key="3">
    <source>
        <dbReference type="PROSITE" id="PS51742"/>
    </source>
</evidence>
<name>A0A8I6YBU9_HORVV</name>
<protein>
    <recommendedName>
        <fullName evidence="1">AT-hook motif nuclear-localized protein</fullName>
    </recommendedName>
</protein>
<dbReference type="EnsemblPlants" id="HORVU.MOREX.r3.7HG0656850.1">
    <property type="protein sequence ID" value="HORVU.MOREX.r3.7HG0656850.1"/>
    <property type="gene ID" value="HORVU.MOREX.r3.7HG0656850"/>
</dbReference>
<dbReference type="InterPro" id="IPR039605">
    <property type="entry name" value="AHL"/>
</dbReference>